<proteinExistence type="predicted"/>
<keyword evidence="2" id="KW-1185">Reference proteome</keyword>
<name>A0A8K1CVM4_PYTOL</name>
<dbReference type="PANTHER" id="PTHR38899:SF1">
    <property type="entry name" value="PROTEIN KINASE"/>
    <property type="match status" value="1"/>
</dbReference>
<dbReference type="AlphaFoldDB" id="A0A8K1CVM4"/>
<evidence type="ECO:0000313" key="1">
    <source>
        <dbReference type="EMBL" id="TMW69083.1"/>
    </source>
</evidence>
<gene>
    <name evidence="1" type="ORF">Poli38472_001239</name>
</gene>
<dbReference type="OrthoDB" id="67033at2759"/>
<evidence type="ECO:0000313" key="2">
    <source>
        <dbReference type="Proteomes" id="UP000794436"/>
    </source>
</evidence>
<accession>A0A8K1CVM4</accession>
<comment type="caution">
    <text evidence="1">The sequence shown here is derived from an EMBL/GenBank/DDBJ whole genome shotgun (WGS) entry which is preliminary data.</text>
</comment>
<dbReference type="PANTHER" id="PTHR38899">
    <property type="entry name" value="DOMAIN OOKINETE PROTEIN, PUTATIVE-RELATED"/>
    <property type="match status" value="1"/>
</dbReference>
<dbReference type="EMBL" id="SPLM01000001">
    <property type="protein sequence ID" value="TMW69083.1"/>
    <property type="molecule type" value="Genomic_DNA"/>
</dbReference>
<organism evidence="1 2">
    <name type="scientific">Pythium oligandrum</name>
    <name type="common">Mycoparasitic fungus</name>
    <dbReference type="NCBI Taxonomy" id="41045"/>
    <lineage>
        <taxon>Eukaryota</taxon>
        <taxon>Sar</taxon>
        <taxon>Stramenopiles</taxon>
        <taxon>Oomycota</taxon>
        <taxon>Peronosporomycetes</taxon>
        <taxon>Pythiales</taxon>
        <taxon>Pythiaceae</taxon>
        <taxon>Pythium</taxon>
    </lineage>
</organism>
<reference evidence="1" key="1">
    <citation type="submission" date="2019-03" db="EMBL/GenBank/DDBJ databases">
        <title>Long read genome sequence of the mycoparasitic Pythium oligandrum ATCC 38472 isolated from sugarbeet rhizosphere.</title>
        <authorList>
            <person name="Gaulin E."/>
        </authorList>
    </citation>
    <scope>NUCLEOTIDE SEQUENCE</scope>
    <source>
        <strain evidence="1">ATCC 38472_TT</strain>
    </source>
</reference>
<protein>
    <submittedName>
        <fullName evidence="1">Uncharacterized protein</fullName>
    </submittedName>
</protein>
<sequence>MNTLNFFPQPMEIAFSLDAGAFSSDLFDVNPVMGQDQLLRNATVICFENVLIPFKWMTQQLGLRPTVKGVQEAKERAMRIPYLQEPLARIEQFALQLLTTISSRGPVCILSEQSARFVEILCQVFFPRLAYCLSNPQVLPSVQVIGAPKRFVTTSEKAMWRISIMQSLVRDRLFAGNSYLLADATAGRFGLIVVSPHNIDTVACSKALEVAPFLVPKSVRVANARNLPLDQFALHLQTMTQYLSEAAPCLTPFAVSV</sequence>
<dbReference type="Proteomes" id="UP000794436">
    <property type="component" value="Unassembled WGS sequence"/>
</dbReference>